<sequence>MVHLWVHHFNSSPQLVKVPPSNSRLGPGTLYRHNHSWRLKIRKHILPKHSRQKAKVAGLSVNRRAIRHWQKSERGFKWRVWEEHGRGGTRRNQNVSECDKWDLE</sequence>
<evidence type="ECO:0000313" key="3">
    <source>
        <dbReference type="Proteomes" id="UP001054945"/>
    </source>
</evidence>
<protein>
    <submittedName>
        <fullName evidence="2">Uncharacterized protein</fullName>
    </submittedName>
</protein>
<dbReference type="EMBL" id="BPLR01015230">
    <property type="protein sequence ID" value="GIY74557.1"/>
    <property type="molecule type" value="Genomic_DNA"/>
</dbReference>
<name>A0AAV4VVT9_CAEEX</name>
<dbReference type="AlphaFoldDB" id="A0AAV4VVT9"/>
<evidence type="ECO:0000313" key="2">
    <source>
        <dbReference type="EMBL" id="GIY74557.1"/>
    </source>
</evidence>
<gene>
    <name evidence="2" type="ORF">CEXT_343991</name>
</gene>
<dbReference type="Proteomes" id="UP001054945">
    <property type="component" value="Unassembled WGS sequence"/>
</dbReference>
<comment type="caution">
    <text evidence="2">The sequence shown here is derived from an EMBL/GenBank/DDBJ whole genome shotgun (WGS) entry which is preliminary data.</text>
</comment>
<accession>A0AAV4VVT9</accession>
<feature type="region of interest" description="Disordered" evidence="1">
    <location>
        <begin position="85"/>
        <end position="104"/>
    </location>
</feature>
<proteinExistence type="predicted"/>
<evidence type="ECO:0000256" key="1">
    <source>
        <dbReference type="SAM" id="MobiDB-lite"/>
    </source>
</evidence>
<reference evidence="2 3" key="1">
    <citation type="submission" date="2021-06" db="EMBL/GenBank/DDBJ databases">
        <title>Caerostris extrusa draft genome.</title>
        <authorList>
            <person name="Kono N."/>
            <person name="Arakawa K."/>
        </authorList>
    </citation>
    <scope>NUCLEOTIDE SEQUENCE [LARGE SCALE GENOMIC DNA]</scope>
</reference>
<organism evidence="2 3">
    <name type="scientific">Caerostris extrusa</name>
    <name type="common">Bark spider</name>
    <name type="synonym">Caerostris bankana</name>
    <dbReference type="NCBI Taxonomy" id="172846"/>
    <lineage>
        <taxon>Eukaryota</taxon>
        <taxon>Metazoa</taxon>
        <taxon>Ecdysozoa</taxon>
        <taxon>Arthropoda</taxon>
        <taxon>Chelicerata</taxon>
        <taxon>Arachnida</taxon>
        <taxon>Araneae</taxon>
        <taxon>Araneomorphae</taxon>
        <taxon>Entelegynae</taxon>
        <taxon>Araneoidea</taxon>
        <taxon>Araneidae</taxon>
        <taxon>Caerostris</taxon>
    </lineage>
</organism>
<keyword evidence="3" id="KW-1185">Reference proteome</keyword>